<dbReference type="AlphaFoldDB" id="A0A1E8F926"/>
<proteinExistence type="predicted"/>
<dbReference type="PIRSF" id="PIRSF028498">
    <property type="entry name" value="UCP028498"/>
    <property type="match status" value="1"/>
</dbReference>
<protein>
    <recommendedName>
        <fullName evidence="3">DUF2255 domain-containing protein</fullName>
    </recommendedName>
</protein>
<dbReference type="STRING" id="1856405.BFC17_07435"/>
<gene>
    <name evidence="1" type="ORF">BFC17_07435</name>
</gene>
<keyword evidence="2" id="KW-1185">Reference proteome</keyword>
<dbReference type="Pfam" id="PF10012">
    <property type="entry name" value="DUF2255"/>
    <property type="match status" value="1"/>
</dbReference>
<evidence type="ECO:0008006" key="3">
    <source>
        <dbReference type="Google" id="ProtNLM"/>
    </source>
</evidence>
<dbReference type="InterPro" id="IPR016888">
    <property type="entry name" value="UCP028498"/>
</dbReference>
<evidence type="ECO:0000313" key="2">
    <source>
        <dbReference type="Proteomes" id="UP000176037"/>
    </source>
</evidence>
<dbReference type="RefSeq" id="WP_070178521.1">
    <property type="nucleotide sequence ID" value="NZ_BMJR01000013.1"/>
</dbReference>
<dbReference type="Proteomes" id="UP000176037">
    <property type="component" value="Unassembled WGS sequence"/>
</dbReference>
<organism evidence="1 2">
    <name type="scientific">Alteromonas lipolytica</name>
    <dbReference type="NCBI Taxonomy" id="1856405"/>
    <lineage>
        <taxon>Bacteria</taxon>
        <taxon>Pseudomonadati</taxon>
        <taxon>Pseudomonadota</taxon>
        <taxon>Gammaproteobacteria</taxon>
        <taxon>Alteromonadales</taxon>
        <taxon>Alteromonadaceae</taxon>
        <taxon>Alteromonas/Salinimonas group</taxon>
        <taxon>Alteromonas</taxon>
    </lineage>
</organism>
<name>A0A1E8F926_9ALTE</name>
<comment type="caution">
    <text evidence="1">The sequence shown here is derived from an EMBL/GenBank/DDBJ whole genome shotgun (WGS) entry which is preliminary data.</text>
</comment>
<sequence length="121" mass="13387">MWDKTTLDTIVEADDLKVAPFRADGKTTGTPTWIWCVQVEGNLYVRAYSGTSSRWYQSALQQKAGQIHAAGNVYDVNFAPAPEDMNDSIDNAYRTKYAGSSYLSPMVSERARLATVCITPV</sequence>
<evidence type="ECO:0000313" key="1">
    <source>
        <dbReference type="EMBL" id="OFI32276.1"/>
    </source>
</evidence>
<accession>A0A1E8F926</accession>
<dbReference type="OrthoDB" id="162563at2"/>
<dbReference type="EMBL" id="MJIC01000020">
    <property type="protein sequence ID" value="OFI32276.1"/>
    <property type="molecule type" value="Genomic_DNA"/>
</dbReference>
<reference evidence="1 2" key="1">
    <citation type="submission" date="2016-09" db="EMBL/GenBank/DDBJ databases">
        <title>Alteromonas lipolytica, a new species isolated from sea water.</title>
        <authorList>
            <person name="Wu Y.-H."/>
            <person name="Cheng H."/>
            <person name="Xu X.-W."/>
        </authorList>
    </citation>
    <scope>NUCLEOTIDE SEQUENCE [LARGE SCALE GENOMIC DNA]</scope>
    <source>
        <strain evidence="1 2">JW12</strain>
    </source>
</reference>